<evidence type="ECO:0000256" key="1">
    <source>
        <dbReference type="ARBA" id="ARBA00023015"/>
    </source>
</evidence>
<evidence type="ECO:0000313" key="6">
    <source>
        <dbReference type="EMBL" id="AMJ40727.1"/>
    </source>
</evidence>
<dbReference type="SUPFAM" id="SSF55729">
    <property type="entry name" value="Acyl-CoA N-acyltransferases (Nat)"/>
    <property type="match status" value="1"/>
</dbReference>
<protein>
    <submittedName>
        <fullName evidence="7">AraC-type DNA-binding protein</fullName>
    </submittedName>
    <submittedName>
        <fullName evidence="6">Regulatory protein SoxS</fullName>
    </submittedName>
</protein>
<reference evidence="8" key="2">
    <citation type="submission" date="2016-01" db="EMBL/GenBank/DDBJ databases">
        <authorList>
            <person name="Poehlein A."/>
            <person name="Schlien K."/>
            <person name="Gottschalk G."/>
            <person name="Buckel W."/>
            <person name="Daniel R."/>
        </authorList>
    </citation>
    <scope>NUCLEOTIDE SEQUENCE [LARGE SCALE GENOMIC DNA]</scope>
    <source>
        <strain evidence="8">X2</strain>
    </source>
</reference>
<accession>A0A0X1U6Z9</accession>
<dbReference type="PROSITE" id="PS01124">
    <property type="entry name" value="HTH_ARAC_FAMILY_2"/>
    <property type="match status" value="1"/>
</dbReference>
<dbReference type="InterPro" id="IPR018062">
    <property type="entry name" value="HTH_AraC-typ_CS"/>
</dbReference>
<evidence type="ECO:0000313" key="9">
    <source>
        <dbReference type="Proteomes" id="UP000184204"/>
    </source>
</evidence>
<evidence type="ECO:0000259" key="5">
    <source>
        <dbReference type="PROSITE" id="PS51186"/>
    </source>
</evidence>
<evidence type="ECO:0000313" key="8">
    <source>
        <dbReference type="Proteomes" id="UP000068026"/>
    </source>
</evidence>
<keyword evidence="2 7" id="KW-0238">DNA-binding</keyword>
<reference evidence="7" key="4">
    <citation type="submission" date="2016-11" db="EMBL/GenBank/DDBJ databases">
        <authorList>
            <person name="Varghese N."/>
            <person name="Submissions S."/>
        </authorList>
    </citation>
    <scope>NUCLEOTIDE SEQUENCE</scope>
    <source>
        <strain evidence="7">DSM 1682</strain>
    </source>
</reference>
<dbReference type="KEGG" id="cpro:CPRO_11320"/>
<keyword evidence="3" id="KW-0804">Transcription</keyword>
<name>A0A0X1U6Z9_ANAPI</name>
<keyword evidence="8" id="KW-1185">Reference proteome</keyword>
<dbReference type="InterPro" id="IPR018060">
    <property type="entry name" value="HTH_AraC"/>
</dbReference>
<dbReference type="GO" id="GO:0003700">
    <property type="term" value="F:DNA-binding transcription factor activity"/>
    <property type="evidence" value="ECO:0007669"/>
    <property type="project" value="InterPro"/>
</dbReference>
<evidence type="ECO:0000313" key="7">
    <source>
        <dbReference type="EMBL" id="SHF08270.1"/>
    </source>
</evidence>
<dbReference type="SMART" id="SM00342">
    <property type="entry name" value="HTH_ARAC"/>
    <property type="match status" value="1"/>
</dbReference>
<dbReference type="RefSeq" id="WP_066048834.1">
    <property type="nucleotide sequence ID" value="NZ_CP014223.1"/>
</dbReference>
<dbReference type="OrthoDB" id="8365150at2"/>
<dbReference type="InterPro" id="IPR000182">
    <property type="entry name" value="GNAT_dom"/>
</dbReference>
<evidence type="ECO:0000259" key="4">
    <source>
        <dbReference type="PROSITE" id="PS01124"/>
    </source>
</evidence>
<dbReference type="SUPFAM" id="SSF46689">
    <property type="entry name" value="Homeodomain-like"/>
    <property type="match status" value="2"/>
</dbReference>
<evidence type="ECO:0000256" key="2">
    <source>
        <dbReference type="ARBA" id="ARBA00023125"/>
    </source>
</evidence>
<evidence type="ECO:0000256" key="3">
    <source>
        <dbReference type="ARBA" id="ARBA00023163"/>
    </source>
</evidence>
<dbReference type="InterPro" id="IPR050959">
    <property type="entry name" value="MarA-like"/>
</dbReference>
<dbReference type="PROSITE" id="PS00041">
    <property type="entry name" value="HTH_ARAC_FAMILY_1"/>
    <property type="match status" value="1"/>
</dbReference>
<keyword evidence="1" id="KW-0805">Transcription regulation</keyword>
<dbReference type="InterPro" id="IPR016181">
    <property type="entry name" value="Acyl_CoA_acyltransferase"/>
</dbReference>
<dbReference type="Proteomes" id="UP000068026">
    <property type="component" value="Chromosome"/>
</dbReference>
<dbReference type="GO" id="GO:0043565">
    <property type="term" value="F:sequence-specific DNA binding"/>
    <property type="evidence" value="ECO:0007669"/>
    <property type="project" value="InterPro"/>
</dbReference>
<dbReference type="EMBL" id="CP014223">
    <property type="protein sequence ID" value="AMJ40727.1"/>
    <property type="molecule type" value="Genomic_DNA"/>
</dbReference>
<organism evidence="7 9">
    <name type="scientific">Anaerotignum propionicum DSM 1682</name>
    <dbReference type="NCBI Taxonomy" id="991789"/>
    <lineage>
        <taxon>Bacteria</taxon>
        <taxon>Bacillati</taxon>
        <taxon>Bacillota</taxon>
        <taxon>Clostridia</taxon>
        <taxon>Lachnospirales</taxon>
        <taxon>Anaerotignaceae</taxon>
        <taxon>Anaerotignum</taxon>
    </lineage>
</organism>
<reference evidence="6 8" key="1">
    <citation type="journal article" date="2016" name="Genome Announc.">
        <title>Complete Genome Sequence of the Amino Acid-Fermenting Clostridium propionicum X2 (DSM 1682).</title>
        <authorList>
            <person name="Poehlein A."/>
            <person name="Schlien K."/>
            <person name="Chowdhury N.P."/>
            <person name="Gottschalk G."/>
            <person name="Buckel W."/>
            <person name="Daniel R."/>
        </authorList>
    </citation>
    <scope>NUCLEOTIDE SEQUENCE [LARGE SCALE GENOMIC DNA]</scope>
    <source>
        <strain evidence="6 8">X2</strain>
    </source>
</reference>
<dbReference type="Proteomes" id="UP000184204">
    <property type="component" value="Unassembled WGS sequence"/>
</dbReference>
<dbReference type="Pfam" id="PF12833">
    <property type="entry name" value="HTH_18"/>
    <property type="match status" value="1"/>
</dbReference>
<gene>
    <name evidence="6" type="primary">soxS_1</name>
    <name evidence="6" type="ORF">CPRO_11320</name>
    <name evidence="7" type="ORF">SAMN02745151_02717</name>
</gene>
<dbReference type="InterPro" id="IPR009057">
    <property type="entry name" value="Homeodomain-like_sf"/>
</dbReference>
<proteinExistence type="predicted"/>
<reference evidence="9" key="3">
    <citation type="submission" date="2016-11" db="EMBL/GenBank/DDBJ databases">
        <authorList>
            <person name="Jaros S."/>
            <person name="Januszkiewicz K."/>
            <person name="Wedrychowicz H."/>
        </authorList>
    </citation>
    <scope>NUCLEOTIDE SEQUENCE [LARGE SCALE GENOMIC DNA]</scope>
    <source>
        <strain evidence="9">DSM 1682</strain>
    </source>
</reference>
<dbReference type="PANTHER" id="PTHR47504">
    <property type="entry name" value="RIGHT ORIGIN-BINDING PROTEIN"/>
    <property type="match status" value="1"/>
</dbReference>
<dbReference type="EMBL" id="FQUA01000016">
    <property type="protein sequence ID" value="SHF08270.1"/>
    <property type="molecule type" value="Genomic_DNA"/>
</dbReference>
<feature type="domain" description="N-acetyltransferase" evidence="5">
    <location>
        <begin position="135"/>
        <end position="281"/>
    </location>
</feature>
<dbReference type="PANTHER" id="PTHR47504:SF6">
    <property type="entry name" value="ARAC-FAMILY TRANSCRIPTIONAL REGULATOR"/>
    <property type="match status" value="1"/>
</dbReference>
<dbReference type="GO" id="GO:0016747">
    <property type="term" value="F:acyltransferase activity, transferring groups other than amino-acyl groups"/>
    <property type="evidence" value="ECO:0007669"/>
    <property type="project" value="InterPro"/>
</dbReference>
<dbReference type="Gene3D" id="1.10.10.60">
    <property type="entry name" value="Homeodomain-like"/>
    <property type="match status" value="2"/>
</dbReference>
<feature type="domain" description="HTH araC/xylS-type" evidence="4">
    <location>
        <begin position="10"/>
        <end position="108"/>
    </location>
</feature>
<dbReference type="Gene3D" id="3.40.630.30">
    <property type="match status" value="1"/>
</dbReference>
<dbReference type="AlphaFoldDB" id="A0A0X1U6Z9"/>
<sequence length="284" mass="33561">MNPQSILKISGAIQFIETHLTEKLDLKRVAEGIHYSKYHLHRVFTNIVGLTIHDYVQRRQLTEAAKLLVFSEKPIMEIAMMAGYETQQSFTNIFTAMYKQPPKQYRENEKFYPLQLMFHLEGEYKMLYRKDTFKWEIHFATEDDIPSWMDLVRLVIDGFPHLQEDEYIWKLKGYIKNKQALITKDNDIAVGIMLFTYETGSIDFMGTHPFYRKNEIPKAFLDKVMSELIQEKEISITTYREGDKADTGHRKLIQQLGFAEEELLTEFGYPTQRFILPREVPHES</sequence>
<dbReference type="PROSITE" id="PS51186">
    <property type="entry name" value="GNAT"/>
    <property type="match status" value="1"/>
</dbReference>